<evidence type="ECO:0000313" key="2">
    <source>
        <dbReference type="Proteomes" id="UP001314205"/>
    </source>
</evidence>
<organism evidence="1 2">
    <name type="scientific">Parnassius mnemosyne</name>
    <name type="common">clouded apollo</name>
    <dbReference type="NCBI Taxonomy" id="213953"/>
    <lineage>
        <taxon>Eukaryota</taxon>
        <taxon>Metazoa</taxon>
        <taxon>Ecdysozoa</taxon>
        <taxon>Arthropoda</taxon>
        <taxon>Hexapoda</taxon>
        <taxon>Insecta</taxon>
        <taxon>Pterygota</taxon>
        <taxon>Neoptera</taxon>
        <taxon>Endopterygota</taxon>
        <taxon>Lepidoptera</taxon>
        <taxon>Glossata</taxon>
        <taxon>Ditrysia</taxon>
        <taxon>Papilionoidea</taxon>
        <taxon>Papilionidae</taxon>
        <taxon>Parnassiinae</taxon>
        <taxon>Parnassini</taxon>
        <taxon>Parnassius</taxon>
        <taxon>Driopa</taxon>
    </lineage>
</organism>
<dbReference type="AlphaFoldDB" id="A0AAV1KPH2"/>
<dbReference type="EMBL" id="CAVLGL010000057">
    <property type="protein sequence ID" value="CAK1583777.1"/>
    <property type="molecule type" value="Genomic_DNA"/>
</dbReference>
<name>A0AAV1KPH2_9NEOP</name>
<comment type="caution">
    <text evidence="1">The sequence shown here is derived from an EMBL/GenBank/DDBJ whole genome shotgun (WGS) entry which is preliminary data.</text>
</comment>
<accession>A0AAV1KPH2</accession>
<reference evidence="1 2" key="1">
    <citation type="submission" date="2023-11" db="EMBL/GenBank/DDBJ databases">
        <authorList>
            <person name="Hedman E."/>
            <person name="Englund M."/>
            <person name="Stromberg M."/>
            <person name="Nyberg Akerstrom W."/>
            <person name="Nylinder S."/>
            <person name="Jareborg N."/>
            <person name="Kallberg Y."/>
            <person name="Kronander E."/>
        </authorList>
    </citation>
    <scope>NUCLEOTIDE SEQUENCE [LARGE SCALE GENOMIC DNA]</scope>
</reference>
<keyword evidence="2" id="KW-1185">Reference proteome</keyword>
<sequence length="122" mass="13651">MGIGNNHTNKAIESCVAQLRSLTEPFKVNHSFLVLPELTGNIPKFPIDIQQLNIPNNIKLADPTFNHSAPIDILIGAELFWYILGCKQITLGPYNPKLRSSKYGWLISGLYTNSFHKSNNIT</sequence>
<evidence type="ECO:0008006" key="3">
    <source>
        <dbReference type="Google" id="ProtNLM"/>
    </source>
</evidence>
<protein>
    <recommendedName>
        <fullName evidence="3">Peptidase aspartic putative domain-containing protein</fullName>
    </recommendedName>
</protein>
<dbReference type="Proteomes" id="UP001314205">
    <property type="component" value="Unassembled WGS sequence"/>
</dbReference>
<gene>
    <name evidence="1" type="ORF">PARMNEM_LOCUS5128</name>
</gene>
<evidence type="ECO:0000313" key="1">
    <source>
        <dbReference type="EMBL" id="CAK1583777.1"/>
    </source>
</evidence>
<proteinExistence type="predicted"/>